<feature type="domain" description="ABC transporter" evidence="7">
    <location>
        <begin position="4"/>
        <end position="235"/>
    </location>
</feature>
<dbReference type="Proteomes" id="UP000322981">
    <property type="component" value="Unassembled WGS sequence"/>
</dbReference>
<dbReference type="OrthoDB" id="9802264at2"/>
<keyword evidence="4 8" id="KW-0067">ATP-binding</keyword>
<dbReference type="SMART" id="SM00382">
    <property type="entry name" value="AAA"/>
    <property type="match status" value="1"/>
</dbReference>
<dbReference type="GO" id="GO:0140359">
    <property type="term" value="F:ABC-type transporter activity"/>
    <property type="evidence" value="ECO:0007669"/>
    <property type="project" value="InterPro"/>
</dbReference>
<dbReference type="InterPro" id="IPR040582">
    <property type="entry name" value="OB_MalK-like"/>
</dbReference>
<dbReference type="InterPro" id="IPR012340">
    <property type="entry name" value="NA-bd_OB-fold"/>
</dbReference>
<dbReference type="GO" id="GO:0016887">
    <property type="term" value="F:ATP hydrolysis activity"/>
    <property type="evidence" value="ECO:0007669"/>
    <property type="project" value="InterPro"/>
</dbReference>
<dbReference type="InterPro" id="IPR047641">
    <property type="entry name" value="ABC_transpr_MalK/UgpC-like"/>
</dbReference>
<proteinExistence type="predicted"/>
<dbReference type="Pfam" id="PF00005">
    <property type="entry name" value="ABC_tran"/>
    <property type="match status" value="1"/>
</dbReference>
<evidence type="ECO:0000256" key="5">
    <source>
        <dbReference type="ARBA" id="ARBA00022967"/>
    </source>
</evidence>
<evidence type="ECO:0000259" key="7">
    <source>
        <dbReference type="PROSITE" id="PS50893"/>
    </source>
</evidence>
<dbReference type="Gene3D" id="2.40.50.140">
    <property type="entry name" value="Nucleic acid-binding proteins"/>
    <property type="match status" value="1"/>
</dbReference>
<dbReference type="NCBIfam" id="NF008653">
    <property type="entry name" value="PRK11650.1"/>
    <property type="match status" value="1"/>
</dbReference>
<keyword evidence="6" id="KW-0472">Membrane</keyword>
<dbReference type="SUPFAM" id="SSF52540">
    <property type="entry name" value="P-loop containing nucleoside triphosphate hydrolases"/>
    <property type="match status" value="1"/>
</dbReference>
<organism evidence="8 9">
    <name type="scientific">Thiohalocapsa marina</name>
    <dbReference type="NCBI Taxonomy" id="424902"/>
    <lineage>
        <taxon>Bacteria</taxon>
        <taxon>Pseudomonadati</taxon>
        <taxon>Pseudomonadota</taxon>
        <taxon>Gammaproteobacteria</taxon>
        <taxon>Chromatiales</taxon>
        <taxon>Chromatiaceae</taxon>
        <taxon>Thiohalocapsa</taxon>
    </lineage>
</organism>
<accession>A0A5M8FPC2</accession>
<keyword evidence="5" id="KW-1278">Translocase</keyword>
<dbReference type="PROSITE" id="PS00211">
    <property type="entry name" value="ABC_TRANSPORTER_1"/>
    <property type="match status" value="1"/>
</dbReference>
<dbReference type="PANTHER" id="PTHR43875:SF15">
    <property type="entry name" value="TREHALOSE IMPORT ATP-BINDING PROTEIN SUGC"/>
    <property type="match status" value="1"/>
</dbReference>
<keyword evidence="1" id="KW-0813">Transport</keyword>
<dbReference type="InterPro" id="IPR027417">
    <property type="entry name" value="P-loop_NTPase"/>
</dbReference>
<dbReference type="GO" id="GO:0008643">
    <property type="term" value="P:carbohydrate transport"/>
    <property type="evidence" value="ECO:0007669"/>
    <property type="project" value="InterPro"/>
</dbReference>
<keyword evidence="2" id="KW-1003">Cell membrane</keyword>
<dbReference type="InterPro" id="IPR017871">
    <property type="entry name" value="ABC_transporter-like_CS"/>
</dbReference>
<gene>
    <name evidence="8" type="primary">ugpC</name>
    <name evidence="8" type="ORF">F2Q65_05120</name>
</gene>
<dbReference type="PANTHER" id="PTHR43875">
    <property type="entry name" value="MALTODEXTRIN IMPORT ATP-BINDING PROTEIN MSMX"/>
    <property type="match status" value="1"/>
</dbReference>
<protein>
    <submittedName>
        <fullName evidence="8">sn-glycerol-3-phosphate ABC transporter ATP-binding protein UgpC</fullName>
    </submittedName>
</protein>
<dbReference type="EMBL" id="VWXX01000004">
    <property type="protein sequence ID" value="KAA6186748.1"/>
    <property type="molecule type" value="Genomic_DNA"/>
</dbReference>
<evidence type="ECO:0000256" key="1">
    <source>
        <dbReference type="ARBA" id="ARBA00022448"/>
    </source>
</evidence>
<dbReference type="AlphaFoldDB" id="A0A5M8FPC2"/>
<reference evidence="8 9" key="1">
    <citation type="submission" date="2019-09" db="EMBL/GenBank/DDBJ databases">
        <title>Whole-genome sequence of the purple sulfur bacterium Thiohalocapsa marina DSM 19078.</title>
        <authorList>
            <person name="Kyndt J.A."/>
            <person name="Meyer T.E."/>
        </authorList>
    </citation>
    <scope>NUCLEOTIDE SEQUENCE [LARGE SCALE GENOMIC DNA]</scope>
    <source>
        <strain evidence="8 9">DSM 19078</strain>
    </source>
</reference>
<dbReference type="CDD" id="cd03301">
    <property type="entry name" value="ABC_MalK_N"/>
    <property type="match status" value="1"/>
</dbReference>
<evidence type="ECO:0000256" key="6">
    <source>
        <dbReference type="ARBA" id="ARBA00023136"/>
    </source>
</evidence>
<keyword evidence="3" id="KW-0547">Nucleotide-binding</keyword>
<dbReference type="PROSITE" id="PS50893">
    <property type="entry name" value="ABC_TRANSPORTER_2"/>
    <property type="match status" value="1"/>
</dbReference>
<dbReference type="RefSeq" id="WP_150091068.1">
    <property type="nucleotide sequence ID" value="NZ_VWXX01000004.1"/>
</dbReference>
<evidence type="ECO:0000313" key="8">
    <source>
        <dbReference type="EMBL" id="KAA6186748.1"/>
    </source>
</evidence>
<name>A0A5M8FPC2_9GAMM</name>
<keyword evidence="9" id="KW-1185">Reference proteome</keyword>
<evidence type="ECO:0000256" key="4">
    <source>
        <dbReference type="ARBA" id="ARBA00022840"/>
    </source>
</evidence>
<dbReference type="InterPro" id="IPR015855">
    <property type="entry name" value="ABC_transpr_MalK-like"/>
</dbReference>
<dbReference type="Pfam" id="PF17912">
    <property type="entry name" value="OB_MalK"/>
    <property type="match status" value="1"/>
</dbReference>
<evidence type="ECO:0000256" key="2">
    <source>
        <dbReference type="ARBA" id="ARBA00022475"/>
    </source>
</evidence>
<dbReference type="InterPro" id="IPR008995">
    <property type="entry name" value="Mo/tungstate-bd_C_term_dom"/>
</dbReference>
<dbReference type="InterPro" id="IPR003439">
    <property type="entry name" value="ABC_transporter-like_ATP-bd"/>
</dbReference>
<dbReference type="Gene3D" id="3.40.50.300">
    <property type="entry name" value="P-loop containing nucleotide triphosphate hydrolases"/>
    <property type="match status" value="1"/>
</dbReference>
<sequence length="397" mass="43620">MANIELDGIAKRYADGTEALKPTSLRIADGELFVLVGPSGCGKSTLLKLIVGLERPSAGEVRVGGERVTDRDPKDRNMAMVFQSYALYPHMSVRENMAFPLKLARLPKDAIERRVAQAAAMLELTDLLDRKPAALSGGQRQRVAMGRAIVREPAAFLLDEPLSNLDARLRTQMRAELAQLQRRLGTTTIYVTHDQTEAMTLGDRIAVLRGGEVQQVGSPRELYSEPANLFVASFIGSPPMNLMPARLQDGQLHLPMTMLRPTETLFGRLPAGDADLIVGIRPEHFDATVSGEDQPPGETSFEVRVEAIEWLGADLYLHFDVPAVNDRTSDRLHQHLGLEARQKTGLRTIARVSADTRINPGEISRLTLDPDRVLLFDARSGRRIAGPSIICPPDTPC</sequence>
<dbReference type="GO" id="GO:0005524">
    <property type="term" value="F:ATP binding"/>
    <property type="evidence" value="ECO:0007669"/>
    <property type="project" value="UniProtKB-KW"/>
</dbReference>
<evidence type="ECO:0000313" key="9">
    <source>
        <dbReference type="Proteomes" id="UP000322981"/>
    </source>
</evidence>
<comment type="caution">
    <text evidence="8">The sequence shown here is derived from an EMBL/GenBank/DDBJ whole genome shotgun (WGS) entry which is preliminary data.</text>
</comment>
<dbReference type="Gene3D" id="2.40.50.100">
    <property type="match status" value="1"/>
</dbReference>
<dbReference type="InterPro" id="IPR003593">
    <property type="entry name" value="AAA+_ATPase"/>
</dbReference>
<dbReference type="FunFam" id="3.40.50.300:FF:000042">
    <property type="entry name" value="Maltose/maltodextrin ABC transporter, ATP-binding protein"/>
    <property type="match status" value="1"/>
</dbReference>
<dbReference type="SUPFAM" id="SSF50331">
    <property type="entry name" value="MOP-like"/>
    <property type="match status" value="1"/>
</dbReference>
<dbReference type="GO" id="GO:0055052">
    <property type="term" value="C:ATP-binding cassette (ABC) transporter complex, substrate-binding subunit-containing"/>
    <property type="evidence" value="ECO:0007669"/>
    <property type="project" value="TreeGrafter"/>
</dbReference>
<evidence type="ECO:0000256" key="3">
    <source>
        <dbReference type="ARBA" id="ARBA00022741"/>
    </source>
</evidence>